<dbReference type="InterPro" id="IPR005184">
    <property type="entry name" value="DUF306_Meta_HslJ"/>
</dbReference>
<dbReference type="Pfam" id="PF04170">
    <property type="entry name" value="NlpE"/>
    <property type="match status" value="1"/>
</dbReference>
<dbReference type="PROSITE" id="PS51257">
    <property type="entry name" value="PROKAR_LIPOPROTEIN"/>
    <property type="match status" value="1"/>
</dbReference>
<organism evidence="2 3">
    <name type="scientific">Parapedobacter indicus</name>
    <dbReference type="NCBI Taxonomy" id="1477437"/>
    <lineage>
        <taxon>Bacteria</taxon>
        <taxon>Pseudomonadati</taxon>
        <taxon>Bacteroidota</taxon>
        <taxon>Sphingobacteriia</taxon>
        <taxon>Sphingobacteriales</taxon>
        <taxon>Sphingobacteriaceae</taxon>
        <taxon>Parapedobacter</taxon>
    </lineage>
</organism>
<dbReference type="Proteomes" id="UP000198670">
    <property type="component" value="Unassembled WGS sequence"/>
</dbReference>
<protein>
    <submittedName>
        <fullName evidence="2">Uncharacterized lipoprotein NlpE involved in copper resistance</fullName>
    </submittedName>
</protein>
<dbReference type="InterPro" id="IPR038670">
    <property type="entry name" value="HslJ-like_sf"/>
</dbReference>
<dbReference type="PANTHER" id="PTHR35535">
    <property type="entry name" value="HEAT SHOCK PROTEIN HSLJ"/>
    <property type="match status" value="1"/>
</dbReference>
<accession>A0A1I3SX40</accession>
<dbReference type="Gene3D" id="2.40.128.270">
    <property type="match status" value="1"/>
</dbReference>
<name>A0A1I3SX40_9SPHI</name>
<dbReference type="Pfam" id="PF03724">
    <property type="entry name" value="META"/>
    <property type="match status" value="1"/>
</dbReference>
<dbReference type="InterPro" id="IPR007298">
    <property type="entry name" value="Cu-R_lipoprotein_NlpE"/>
</dbReference>
<dbReference type="InterPro" id="IPR053147">
    <property type="entry name" value="Hsp_HslJ-like"/>
</dbReference>
<gene>
    <name evidence="2" type="ORF">SAMN05444682_111181</name>
</gene>
<evidence type="ECO:0000313" key="3">
    <source>
        <dbReference type="Proteomes" id="UP000198670"/>
    </source>
</evidence>
<feature type="domain" description="DUF306" evidence="1">
    <location>
        <begin position="142"/>
        <end position="251"/>
    </location>
</feature>
<keyword evidence="3" id="KW-1185">Reference proteome</keyword>
<reference evidence="2 3" key="1">
    <citation type="submission" date="2016-10" db="EMBL/GenBank/DDBJ databases">
        <authorList>
            <person name="de Groot N.N."/>
        </authorList>
    </citation>
    <scope>NUCLEOTIDE SEQUENCE [LARGE SCALE GENOMIC DNA]</scope>
    <source>
        <strain evidence="2 3">RK1</strain>
    </source>
</reference>
<evidence type="ECO:0000259" key="1">
    <source>
        <dbReference type="Pfam" id="PF03724"/>
    </source>
</evidence>
<sequence length="256" mass="28612">MKHLKWTIYCMMAVTVAATSCQTKRTASNPGADPAHNSQNSLDWSGTYQGTLPCADCPGIRYVLTLNEDNSYQLKTQYLERGDSVFTESGNFTWNENGNQITLADRGEKFQVGENRLFHLDMEGNRITGDLAEHYILSKATATITGRYWKLVEIQGKAVVDGTTQKEPYIRLNTEENRVEANGGCNGMGGTYELSDPNRIKFSQLIGTMMACENMEVENGLRRALESADSYHLQGDTLQLFRARMAPLARFVAVEK</sequence>
<evidence type="ECO:0000313" key="2">
    <source>
        <dbReference type="EMBL" id="SFJ62121.1"/>
    </source>
</evidence>
<dbReference type="STRING" id="1477437.SAMN05444682_111181"/>
<proteinExistence type="predicted"/>
<dbReference type="Gene3D" id="2.40.128.640">
    <property type="match status" value="1"/>
</dbReference>
<dbReference type="PANTHER" id="PTHR35535:SF1">
    <property type="entry name" value="HEAT SHOCK PROTEIN HSLJ"/>
    <property type="match status" value="1"/>
</dbReference>
<dbReference type="RefSeq" id="WP_090630390.1">
    <property type="nucleotide sequence ID" value="NZ_FOQO01000011.1"/>
</dbReference>
<dbReference type="AlphaFoldDB" id="A0A1I3SX40"/>
<dbReference type="EMBL" id="FOQO01000011">
    <property type="protein sequence ID" value="SFJ62121.1"/>
    <property type="molecule type" value="Genomic_DNA"/>
</dbReference>
<keyword evidence="2" id="KW-0449">Lipoprotein</keyword>